<dbReference type="PANTHER" id="PTHR14237">
    <property type="entry name" value="MOLYBDOPTERIN COFACTOR SULFURASE MOSC"/>
    <property type="match status" value="1"/>
</dbReference>
<reference evidence="4" key="1">
    <citation type="submission" date="2023-08" db="EMBL/GenBank/DDBJ databases">
        <title>Black Yeasts Isolated from many extreme environments.</title>
        <authorList>
            <person name="Coleine C."/>
            <person name="Stajich J.E."/>
            <person name="Selbmann L."/>
        </authorList>
    </citation>
    <scope>NUCLEOTIDE SEQUENCE</scope>
    <source>
        <strain evidence="4">CCFEE 5401</strain>
    </source>
</reference>
<keyword evidence="2" id="KW-0812">Transmembrane</keyword>
<organism evidence="4 5">
    <name type="scientific">Meristemomyces frigidus</name>
    <dbReference type="NCBI Taxonomy" id="1508187"/>
    <lineage>
        <taxon>Eukaryota</taxon>
        <taxon>Fungi</taxon>
        <taxon>Dikarya</taxon>
        <taxon>Ascomycota</taxon>
        <taxon>Pezizomycotina</taxon>
        <taxon>Dothideomycetes</taxon>
        <taxon>Dothideomycetidae</taxon>
        <taxon>Mycosphaerellales</taxon>
        <taxon>Teratosphaeriaceae</taxon>
        <taxon>Meristemomyces</taxon>
    </lineage>
</organism>
<dbReference type="SUPFAM" id="SSF50800">
    <property type="entry name" value="PK beta-barrel domain-like"/>
    <property type="match status" value="1"/>
</dbReference>
<feature type="compositionally biased region" description="Polar residues" evidence="1">
    <location>
        <begin position="165"/>
        <end position="177"/>
    </location>
</feature>
<dbReference type="InterPro" id="IPR005302">
    <property type="entry name" value="MoCF_Sase_C"/>
</dbReference>
<evidence type="ECO:0000259" key="3">
    <source>
        <dbReference type="PROSITE" id="PS51340"/>
    </source>
</evidence>
<sequence>MAALALLQHYLDYLTSPAVIISFLIVIVPIIYTVAQERLLIAGSLTKQKLTGLRRLGLSGRSHLDGQHDLSVSEGDNQPYIKALFTYPIKSCRGIELAASEVGTTGLKYDRMFAFAQLVPSKSASEGSSDELAEQDVPQKQQWRFVTQRDFPRLASVQTELWVTGSARKNTSSPVNRSTERGPSHGQARTRSRARGETLKGQLEQGANKQKGATPTHNEVVRNGCLVLRFHVSRLYGMWNQQLSVVVPISPSVDYAKAKGYKSEKLSIWKDCPLATNVTPEFEPAALTALRMFLGATKPLALFRIDASTRRPVTRSLPTNQPEAKYHIGFADAFPVNILSLASVKAIDKQLPSEAATKHHLDARRFRANIYLTGTSAFAEDKWKLLSLGRRIGRDKKGLFECEADYHVACRTARCTMPNVDPETGIKDTNEPYSTLAKTRKVDRGADPFPCLGMQMIPLFERGFLRVGDEVVVRETGEHVYEKMFA</sequence>
<dbReference type="Pfam" id="PF03473">
    <property type="entry name" value="MOSC"/>
    <property type="match status" value="1"/>
</dbReference>
<gene>
    <name evidence="4" type="ORF">LTR62_002979</name>
</gene>
<feature type="region of interest" description="Disordered" evidence="1">
    <location>
        <begin position="165"/>
        <end position="216"/>
    </location>
</feature>
<evidence type="ECO:0000313" key="4">
    <source>
        <dbReference type="EMBL" id="KAK5118465.1"/>
    </source>
</evidence>
<keyword evidence="2" id="KW-1133">Transmembrane helix</keyword>
<name>A0AAN7TQ52_9PEZI</name>
<proteinExistence type="predicted"/>
<comment type="caution">
    <text evidence="4">The sequence shown here is derived from an EMBL/GenBank/DDBJ whole genome shotgun (WGS) entry which is preliminary data.</text>
</comment>
<dbReference type="PANTHER" id="PTHR14237:SF23">
    <property type="entry name" value="MOSC DOMAIN PROTEIN (AFU_ORTHOLOGUE AFUA_7G05900)"/>
    <property type="match status" value="1"/>
</dbReference>
<feature type="compositionally biased region" description="Polar residues" evidence="1">
    <location>
        <begin position="205"/>
        <end position="216"/>
    </location>
</feature>
<dbReference type="AlphaFoldDB" id="A0AAN7TQ52"/>
<evidence type="ECO:0000313" key="5">
    <source>
        <dbReference type="Proteomes" id="UP001310890"/>
    </source>
</evidence>
<keyword evidence="2" id="KW-0472">Membrane</keyword>
<accession>A0AAN7TQ52</accession>
<evidence type="ECO:0000256" key="2">
    <source>
        <dbReference type="SAM" id="Phobius"/>
    </source>
</evidence>
<dbReference type="InterPro" id="IPR011037">
    <property type="entry name" value="Pyrv_Knase-like_insert_dom_sf"/>
</dbReference>
<dbReference type="GO" id="GO:0003824">
    <property type="term" value="F:catalytic activity"/>
    <property type="evidence" value="ECO:0007669"/>
    <property type="project" value="InterPro"/>
</dbReference>
<dbReference type="InterPro" id="IPR005303">
    <property type="entry name" value="MOCOS_middle"/>
</dbReference>
<feature type="transmembrane region" description="Helical" evidence="2">
    <location>
        <begin position="14"/>
        <end position="35"/>
    </location>
</feature>
<protein>
    <recommendedName>
        <fullName evidence="3">MOSC domain-containing protein</fullName>
    </recommendedName>
</protein>
<dbReference type="Proteomes" id="UP001310890">
    <property type="component" value="Unassembled WGS sequence"/>
</dbReference>
<evidence type="ECO:0000256" key="1">
    <source>
        <dbReference type="SAM" id="MobiDB-lite"/>
    </source>
</evidence>
<dbReference type="PROSITE" id="PS51340">
    <property type="entry name" value="MOSC"/>
    <property type="match status" value="1"/>
</dbReference>
<dbReference type="Pfam" id="PF03476">
    <property type="entry name" value="MOSC_N"/>
    <property type="match status" value="1"/>
</dbReference>
<dbReference type="GO" id="GO:0030151">
    <property type="term" value="F:molybdenum ion binding"/>
    <property type="evidence" value="ECO:0007669"/>
    <property type="project" value="InterPro"/>
</dbReference>
<dbReference type="EMBL" id="JAVRRL010000002">
    <property type="protein sequence ID" value="KAK5118465.1"/>
    <property type="molecule type" value="Genomic_DNA"/>
</dbReference>
<dbReference type="GO" id="GO:0030170">
    <property type="term" value="F:pyridoxal phosphate binding"/>
    <property type="evidence" value="ECO:0007669"/>
    <property type="project" value="InterPro"/>
</dbReference>
<feature type="domain" description="MOSC" evidence="3">
    <location>
        <begin position="311"/>
        <end position="474"/>
    </location>
</feature>